<dbReference type="Proteomes" id="UP000601435">
    <property type="component" value="Unassembled WGS sequence"/>
</dbReference>
<gene>
    <name evidence="2" type="ORF">SNEC2469_LOCUS25371</name>
</gene>
<reference evidence="2" key="1">
    <citation type="submission" date="2021-02" db="EMBL/GenBank/DDBJ databases">
        <authorList>
            <person name="Dougan E. K."/>
            <person name="Rhodes N."/>
            <person name="Thang M."/>
            <person name="Chan C."/>
        </authorList>
    </citation>
    <scope>NUCLEOTIDE SEQUENCE</scope>
</reference>
<feature type="region of interest" description="Disordered" evidence="1">
    <location>
        <begin position="210"/>
        <end position="298"/>
    </location>
</feature>
<feature type="compositionally biased region" description="Low complexity" evidence="1">
    <location>
        <begin position="110"/>
        <end position="136"/>
    </location>
</feature>
<feature type="compositionally biased region" description="Acidic residues" evidence="1">
    <location>
        <begin position="229"/>
        <end position="257"/>
    </location>
</feature>
<dbReference type="EMBL" id="CAJNJA010049954">
    <property type="protein sequence ID" value="CAE7839283.1"/>
    <property type="molecule type" value="Genomic_DNA"/>
</dbReference>
<feature type="region of interest" description="Disordered" evidence="1">
    <location>
        <begin position="101"/>
        <end position="150"/>
    </location>
</feature>
<feature type="compositionally biased region" description="Basic and acidic residues" evidence="1">
    <location>
        <begin position="1"/>
        <end position="12"/>
    </location>
</feature>
<feature type="compositionally biased region" description="Low complexity" evidence="1">
    <location>
        <begin position="51"/>
        <end position="64"/>
    </location>
</feature>
<name>A0A812ZSV9_9DINO</name>
<feature type="compositionally biased region" description="Basic and acidic residues" evidence="1">
    <location>
        <begin position="65"/>
        <end position="76"/>
    </location>
</feature>
<feature type="compositionally biased region" description="Low complexity" evidence="1">
    <location>
        <begin position="24"/>
        <end position="43"/>
    </location>
</feature>
<evidence type="ECO:0000313" key="2">
    <source>
        <dbReference type="EMBL" id="CAE7839283.1"/>
    </source>
</evidence>
<protein>
    <submittedName>
        <fullName evidence="2">Uncharacterized protein</fullName>
    </submittedName>
</protein>
<feature type="region of interest" description="Disordered" evidence="1">
    <location>
        <begin position="1"/>
        <end position="87"/>
    </location>
</feature>
<accession>A0A812ZSV9</accession>
<comment type="caution">
    <text evidence="2">The sequence shown here is derived from an EMBL/GenBank/DDBJ whole genome shotgun (WGS) entry which is preliminary data.</text>
</comment>
<dbReference type="AlphaFoldDB" id="A0A812ZSV9"/>
<dbReference type="OrthoDB" id="10388437at2759"/>
<sequence length="361" mass="37417">MDPLRDPLHDSALDEALADTGPVTASTTAEAATGETSGGAAADAGEDEASDAGSALSTLTAALAEADRSPSPDRRGPGPYGPPPAVPMSHPLARLYIPGFESARPPALPHGPLGAAHRQQQATSTPAGSSSSARGPPTTPHMPGEPDDPHWQRVMAVNVLNTLQHTGPAFVHAPTLATVKSWSSLRIILEEATEMDEVCCQRVDPQDLNNPLHMGGLSGAGEDAGTGHDDDEDGPAAEEGEEESDHSPDDDQDEAPDEYGPAGPTRASDAGTTATPGRAASDGLADPMDALMGPAPGDPLHMIHPVTDATASENPFSTRPGDWVYEADDVSFNLSAAHRCLEETRRTVAALREGQTRTRQT</sequence>
<evidence type="ECO:0000313" key="3">
    <source>
        <dbReference type="Proteomes" id="UP000601435"/>
    </source>
</evidence>
<feature type="non-terminal residue" evidence="2">
    <location>
        <position position="1"/>
    </location>
</feature>
<organism evidence="2 3">
    <name type="scientific">Symbiodinium necroappetens</name>
    <dbReference type="NCBI Taxonomy" id="1628268"/>
    <lineage>
        <taxon>Eukaryota</taxon>
        <taxon>Sar</taxon>
        <taxon>Alveolata</taxon>
        <taxon>Dinophyceae</taxon>
        <taxon>Suessiales</taxon>
        <taxon>Symbiodiniaceae</taxon>
        <taxon>Symbiodinium</taxon>
    </lineage>
</organism>
<proteinExistence type="predicted"/>
<evidence type="ECO:0000256" key="1">
    <source>
        <dbReference type="SAM" id="MobiDB-lite"/>
    </source>
</evidence>
<keyword evidence="3" id="KW-1185">Reference proteome</keyword>